<dbReference type="Proteomes" id="UP000324632">
    <property type="component" value="Chromosome 25"/>
</dbReference>
<feature type="compositionally biased region" description="Acidic residues" evidence="1">
    <location>
        <begin position="1"/>
        <end position="10"/>
    </location>
</feature>
<sequence>MADNTNDFDLDSDHSSDSEDVASDTLDDANGLAEWAAEYNISQNALSALLKNLRQKGLNVPLDARTLMSTVRKCDVKNIAGGSYYHFGIKNSIQVELASLDFDLRDLTDTLTLRVNIDGLPLFRSNNVSLWPILELRTDQTFREMGYEEHQGGVSPLCELGVGLVSGFVLDYMHLVCLGAMRQLIYLWLKGPLKCRQSIRILTTISAFMASIRQYLPRNFARKPRSLLEISMWKATELRQFLLYTGPVVLRKNIPDIMYSNFILSSVSIRILLSPDLCTENCDFAEDILKMFVPDFGLIYGIEFVGYNIHSLIHISQDARKYGPLDSISCFPFETYLGKLKKMARRPQSPVQQIVRRIHEKQRVAKQKKISIFCPLKKLHLSGPLTDELQTCQQYRQYNDGQTLISCHKGDNCFSLGGRILIVRNILLSSCGTVKQFKVRVLGKADEEFDGSGHDHPSSVPLPTPVPEDLQMQASTSLNIRPFIQSPAPLMPLTAVTPGQPRRFLQGASSAFRDLHLPPPMPNNLQLQTPQPLNTRSFIQPPRPSTALTPGQPSRPLPGATSGFREGMFVRLLTILEEIKETQRVHGRMIQALLTQRDGTTVATLPEDIIFPLKTVSDVDAMEQKLADPTLQKQVMGHMSIGMVKISETGGNEQWDCGLRGVTLTLVDCSPPKFVDYAQFPYRLWICLRFVGYSVGDQLLPYIQHMAKMMESAHLDDVH</sequence>
<organism evidence="2 3">
    <name type="scientific">Triplophysa tibetana</name>
    <dbReference type="NCBI Taxonomy" id="1572043"/>
    <lineage>
        <taxon>Eukaryota</taxon>
        <taxon>Metazoa</taxon>
        <taxon>Chordata</taxon>
        <taxon>Craniata</taxon>
        <taxon>Vertebrata</taxon>
        <taxon>Euteleostomi</taxon>
        <taxon>Actinopterygii</taxon>
        <taxon>Neopterygii</taxon>
        <taxon>Teleostei</taxon>
        <taxon>Ostariophysi</taxon>
        <taxon>Cypriniformes</taxon>
        <taxon>Nemacheilidae</taxon>
        <taxon>Triplophysa</taxon>
    </lineage>
</organism>
<feature type="region of interest" description="Disordered" evidence="1">
    <location>
        <begin position="1"/>
        <end position="24"/>
    </location>
</feature>
<gene>
    <name evidence="2" type="ORF">E1301_Tti021314</name>
</gene>
<reference evidence="2 3" key="1">
    <citation type="journal article" date="2019" name="Mol. Ecol. Resour.">
        <title>Chromosome-level genome assembly of Triplophysa tibetana, a fish adapted to the harsh high-altitude environment of the Tibetan Plateau.</title>
        <authorList>
            <person name="Yang X."/>
            <person name="Liu H."/>
            <person name="Ma Z."/>
            <person name="Zou Y."/>
            <person name="Zou M."/>
            <person name="Mao Y."/>
            <person name="Li X."/>
            <person name="Wang H."/>
            <person name="Chen T."/>
            <person name="Wang W."/>
            <person name="Yang R."/>
        </authorList>
    </citation>
    <scope>NUCLEOTIDE SEQUENCE [LARGE SCALE GENOMIC DNA]</scope>
    <source>
        <strain evidence="2">TTIB1903HZAU</strain>
        <tissue evidence="2">Muscle</tissue>
    </source>
</reference>
<name>A0A5A9MXL3_9TELE</name>
<evidence type="ECO:0000313" key="3">
    <source>
        <dbReference type="Proteomes" id="UP000324632"/>
    </source>
</evidence>
<evidence type="ECO:0000313" key="2">
    <source>
        <dbReference type="EMBL" id="KAA0702512.1"/>
    </source>
</evidence>
<protein>
    <submittedName>
        <fullName evidence="2">Uncharacterized protein</fullName>
    </submittedName>
</protein>
<dbReference type="AlphaFoldDB" id="A0A5A9MXL3"/>
<proteinExistence type="predicted"/>
<comment type="caution">
    <text evidence="2">The sequence shown here is derived from an EMBL/GenBank/DDBJ whole genome shotgun (WGS) entry which is preliminary data.</text>
</comment>
<dbReference type="EMBL" id="SOYY01000025">
    <property type="protein sequence ID" value="KAA0702512.1"/>
    <property type="molecule type" value="Genomic_DNA"/>
</dbReference>
<evidence type="ECO:0000256" key="1">
    <source>
        <dbReference type="SAM" id="MobiDB-lite"/>
    </source>
</evidence>
<dbReference type="PANTHER" id="PTHR33053">
    <property type="entry name" value="PROTEIN, PUTATIVE-RELATED"/>
    <property type="match status" value="1"/>
</dbReference>
<keyword evidence="3" id="KW-1185">Reference proteome</keyword>
<dbReference type="PANTHER" id="PTHR33053:SF24">
    <property type="entry name" value="TRANSPOSASE DOMAIN-CONTAINING PROTEIN"/>
    <property type="match status" value="1"/>
</dbReference>
<accession>A0A5A9MXL3</accession>
<feature type="region of interest" description="Disordered" evidence="1">
    <location>
        <begin position="513"/>
        <end position="561"/>
    </location>
</feature>
<feature type="compositionally biased region" description="Low complexity" evidence="1">
    <location>
        <begin position="523"/>
        <end position="534"/>
    </location>
</feature>